<keyword evidence="4" id="KW-1185">Reference proteome</keyword>
<feature type="region of interest" description="Disordered" evidence="1">
    <location>
        <begin position="40"/>
        <end position="74"/>
    </location>
</feature>
<dbReference type="EMBL" id="KE525263">
    <property type="protein sequence ID" value="KFB43777.1"/>
    <property type="molecule type" value="Genomic_DNA"/>
</dbReference>
<reference evidence="3" key="2">
    <citation type="submission" date="2020-05" db="UniProtKB">
        <authorList>
            <consortium name="EnsemblMetazoa"/>
        </authorList>
    </citation>
    <scope>IDENTIFICATION</scope>
</reference>
<proteinExistence type="predicted"/>
<name>A0A084W0N3_ANOSI</name>
<protein>
    <submittedName>
        <fullName evidence="2 3">Uncharacterized protein</fullName>
    </submittedName>
</protein>
<evidence type="ECO:0000313" key="3">
    <source>
        <dbReference type="EnsemblMetazoa" id="ASIC011634-PA"/>
    </source>
</evidence>
<evidence type="ECO:0000313" key="2">
    <source>
        <dbReference type="EMBL" id="KFB43777.1"/>
    </source>
</evidence>
<accession>A0A084W0N3</accession>
<reference evidence="2 4" key="1">
    <citation type="journal article" date="2014" name="BMC Genomics">
        <title>Genome sequence of Anopheles sinensis provides insight into genetics basis of mosquito competence for malaria parasites.</title>
        <authorList>
            <person name="Zhou D."/>
            <person name="Zhang D."/>
            <person name="Ding G."/>
            <person name="Shi L."/>
            <person name="Hou Q."/>
            <person name="Ye Y."/>
            <person name="Xu Y."/>
            <person name="Zhou H."/>
            <person name="Xiong C."/>
            <person name="Li S."/>
            <person name="Yu J."/>
            <person name="Hong S."/>
            <person name="Yu X."/>
            <person name="Zou P."/>
            <person name="Chen C."/>
            <person name="Chang X."/>
            <person name="Wang W."/>
            <person name="Lv Y."/>
            <person name="Sun Y."/>
            <person name="Ma L."/>
            <person name="Shen B."/>
            <person name="Zhu C."/>
        </authorList>
    </citation>
    <scope>NUCLEOTIDE SEQUENCE [LARGE SCALE GENOMIC DNA]</scope>
</reference>
<sequence>MARNVALLQNHEAVPRQREAAAVGLREAELGLERARREQRNYRARARARQGPAQRGQGQGRRAEQVPENVETAQ</sequence>
<dbReference type="VEuPathDB" id="VectorBase:ASIC011634"/>
<dbReference type="AlphaFoldDB" id="A0A084W0N3"/>
<evidence type="ECO:0000256" key="1">
    <source>
        <dbReference type="SAM" id="MobiDB-lite"/>
    </source>
</evidence>
<gene>
    <name evidence="2" type="ORF">ZHAS_00011634</name>
</gene>
<evidence type="ECO:0000313" key="4">
    <source>
        <dbReference type="Proteomes" id="UP000030765"/>
    </source>
</evidence>
<dbReference type="EnsemblMetazoa" id="ASIC011634-RA">
    <property type="protein sequence ID" value="ASIC011634-PA"/>
    <property type="gene ID" value="ASIC011634"/>
</dbReference>
<organism evidence="2">
    <name type="scientific">Anopheles sinensis</name>
    <name type="common">Mosquito</name>
    <dbReference type="NCBI Taxonomy" id="74873"/>
    <lineage>
        <taxon>Eukaryota</taxon>
        <taxon>Metazoa</taxon>
        <taxon>Ecdysozoa</taxon>
        <taxon>Arthropoda</taxon>
        <taxon>Hexapoda</taxon>
        <taxon>Insecta</taxon>
        <taxon>Pterygota</taxon>
        <taxon>Neoptera</taxon>
        <taxon>Endopterygota</taxon>
        <taxon>Diptera</taxon>
        <taxon>Nematocera</taxon>
        <taxon>Culicoidea</taxon>
        <taxon>Culicidae</taxon>
        <taxon>Anophelinae</taxon>
        <taxon>Anopheles</taxon>
    </lineage>
</organism>
<dbReference type="EMBL" id="ATLV01019125">
    <property type="status" value="NOT_ANNOTATED_CDS"/>
    <property type="molecule type" value="Genomic_DNA"/>
</dbReference>
<dbReference type="Proteomes" id="UP000030765">
    <property type="component" value="Unassembled WGS sequence"/>
</dbReference>